<evidence type="ECO:0000256" key="1">
    <source>
        <dbReference type="SAM" id="Phobius"/>
    </source>
</evidence>
<keyword evidence="1" id="KW-0812">Transmembrane</keyword>
<accession>A0A7S0N0U7</accession>
<keyword evidence="1" id="KW-1133">Transmembrane helix</keyword>
<evidence type="ECO:0008006" key="3">
    <source>
        <dbReference type="Google" id="ProtNLM"/>
    </source>
</evidence>
<reference evidence="2" key="1">
    <citation type="submission" date="2021-01" db="EMBL/GenBank/DDBJ databases">
        <authorList>
            <person name="Corre E."/>
            <person name="Pelletier E."/>
            <person name="Niang G."/>
            <person name="Scheremetjew M."/>
            <person name="Finn R."/>
            <person name="Kale V."/>
            <person name="Holt S."/>
            <person name="Cochrane G."/>
            <person name="Meng A."/>
            <person name="Brown T."/>
            <person name="Cohen L."/>
        </authorList>
    </citation>
    <scope>NUCLEOTIDE SEQUENCE</scope>
    <source>
        <strain evidence="2">CCMP722</strain>
    </source>
</reference>
<proteinExistence type="predicted"/>
<evidence type="ECO:0000313" key="2">
    <source>
        <dbReference type="EMBL" id="CAD8656929.1"/>
    </source>
</evidence>
<sequence>MLPPQNVQPSGRPRVLAWAVYSILVGGFIAYGVTLVATALHARSTGDVAVSMSVKTEAFQLPNLLLCPQWFEMPNVTYIYVSSHSTFKTCQDDTCEKAREYPSSQLSGHLEPAADSEVPVQLVDPTTHHAYNQTPGSACYHFELQKFRATINTGIWLGMVFDEVDLPDDYAHMETMAAVLEPASGGDLSPIFYFTLNQGNGVEVSKSVKYSWDGKKEESFFVNHQTFPFENIESLFQPSDHTSTQSDTLFQEASEAVNRDQEDPSWIFLWISTSKEEVQEMHEIDPLNWAALVGQLGGAWSFVAIGFGLMFVRAHDFVNELRANSLLTRYLQLPTAVSPSEEDVDQEAKEVRVEVVPPMAK</sequence>
<feature type="transmembrane region" description="Helical" evidence="1">
    <location>
        <begin position="289"/>
        <end position="312"/>
    </location>
</feature>
<dbReference type="EMBL" id="HBFA01008917">
    <property type="protein sequence ID" value="CAD8656929.1"/>
    <property type="molecule type" value="Transcribed_RNA"/>
</dbReference>
<name>A0A7S0N0U7_9CHLO</name>
<keyword evidence="1" id="KW-0472">Membrane</keyword>
<dbReference type="AlphaFoldDB" id="A0A7S0N0U7"/>
<protein>
    <recommendedName>
        <fullName evidence="3">Transmembrane protein</fullName>
    </recommendedName>
</protein>
<organism evidence="2">
    <name type="scientific">Pyramimonas obovata</name>
    <dbReference type="NCBI Taxonomy" id="1411642"/>
    <lineage>
        <taxon>Eukaryota</taxon>
        <taxon>Viridiplantae</taxon>
        <taxon>Chlorophyta</taxon>
        <taxon>Pyramimonadophyceae</taxon>
        <taxon>Pyramimonadales</taxon>
        <taxon>Pyramimonadaceae</taxon>
        <taxon>Pyramimonas</taxon>
        <taxon>Pyramimonas incertae sedis</taxon>
    </lineage>
</organism>
<feature type="transmembrane region" description="Helical" evidence="1">
    <location>
        <begin position="15"/>
        <end position="40"/>
    </location>
</feature>
<gene>
    <name evidence="2" type="ORF">POBO1169_LOCUS4682</name>
</gene>